<evidence type="ECO:0000313" key="1">
    <source>
        <dbReference type="EMBL" id="RUO18340.1"/>
    </source>
</evidence>
<dbReference type="AlphaFoldDB" id="A0A432VQ92"/>
<sequence length="180" mass="20609">MALSSTPYKFSVALSNTDAHVYTELKFVIARHPSETEDRMITRLIAYLFWYHEHLEFGRGLSDTDEAALWQIALDGQVEHWIDVGLPDAERMTKASRKGQCYSVLVYGNRRIWVEKELTKAVTPDMQIFAIPDDTLAQIKSFLSRNMKLELTIADGTFYLSILDSNSENQSIVFQLITLN</sequence>
<accession>A0A432VQ92</accession>
<evidence type="ECO:0000313" key="2">
    <source>
        <dbReference type="Proteomes" id="UP000288212"/>
    </source>
</evidence>
<protein>
    <recommendedName>
        <fullName evidence="3">YaeQ family protein</fullName>
    </recommendedName>
</protein>
<dbReference type="Pfam" id="PF07152">
    <property type="entry name" value="YaeQ"/>
    <property type="match status" value="1"/>
</dbReference>
<dbReference type="PIRSF" id="PIRSF011484">
    <property type="entry name" value="YaeQ"/>
    <property type="match status" value="1"/>
</dbReference>
<dbReference type="Gene3D" id="3.10.640.10">
    <property type="entry name" value="Restriction endonuclease-like alpha-beta roll domain"/>
    <property type="match status" value="1"/>
</dbReference>
<reference evidence="1 2" key="1">
    <citation type="journal article" date="2011" name="Front. Microbiol.">
        <title>Genomic signatures of strain selection and enhancement in Bacillus atrophaeus var. globigii, a historical biowarfare simulant.</title>
        <authorList>
            <person name="Gibbons H.S."/>
            <person name="Broomall S.M."/>
            <person name="McNew L.A."/>
            <person name="Daligault H."/>
            <person name="Chapman C."/>
            <person name="Bruce D."/>
            <person name="Karavis M."/>
            <person name="Krepps M."/>
            <person name="McGregor P.A."/>
            <person name="Hong C."/>
            <person name="Park K.H."/>
            <person name="Akmal A."/>
            <person name="Feldman A."/>
            <person name="Lin J.S."/>
            <person name="Chang W.E."/>
            <person name="Higgs B.W."/>
            <person name="Demirev P."/>
            <person name="Lindquist J."/>
            <person name="Liem A."/>
            <person name="Fochler E."/>
            <person name="Read T.D."/>
            <person name="Tapia R."/>
            <person name="Johnson S."/>
            <person name="Bishop-Lilly K.A."/>
            <person name="Detter C."/>
            <person name="Han C."/>
            <person name="Sozhamannan S."/>
            <person name="Rosenzweig C.N."/>
            <person name="Skowronski E.W."/>
        </authorList>
    </citation>
    <scope>NUCLEOTIDE SEQUENCE [LARGE SCALE GENOMIC DNA]</scope>
    <source>
        <strain evidence="1 2">AK5</strain>
    </source>
</reference>
<comment type="caution">
    <text evidence="1">The sequence shown here is derived from an EMBL/GenBank/DDBJ whole genome shotgun (WGS) entry which is preliminary data.</text>
</comment>
<organism evidence="1 2">
    <name type="scientific">Aliidiomarina haloalkalitolerans</name>
    <dbReference type="NCBI Taxonomy" id="859059"/>
    <lineage>
        <taxon>Bacteria</taxon>
        <taxon>Pseudomonadati</taxon>
        <taxon>Pseudomonadota</taxon>
        <taxon>Gammaproteobacteria</taxon>
        <taxon>Alteromonadales</taxon>
        <taxon>Idiomarinaceae</taxon>
        <taxon>Aliidiomarina</taxon>
    </lineage>
</organism>
<keyword evidence="2" id="KW-1185">Reference proteome</keyword>
<dbReference type="InterPro" id="IPR009822">
    <property type="entry name" value="YaeQ"/>
</dbReference>
<dbReference type="EMBL" id="PIPI01000009">
    <property type="protein sequence ID" value="RUO18340.1"/>
    <property type="molecule type" value="Genomic_DNA"/>
</dbReference>
<dbReference type="SUPFAM" id="SSF52980">
    <property type="entry name" value="Restriction endonuclease-like"/>
    <property type="match status" value="1"/>
</dbReference>
<dbReference type="InterPro" id="IPR038590">
    <property type="entry name" value="YaeQ_sf"/>
</dbReference>
<dbReference type="SMART" id="SM01322">
    <property type="entry name" value="YaeQ"/>
    <property type="match status" value="1"/>
</dbReference>
<dbReference type="PANTHER" id="PTHR38784:SF1">
    <property type="entry name" value="SUCROSE PHOSPHORYLASE"/>
    <property type="match status" value="1"/>
</dbReference>
<proteinExistence type="predicted"/>
<dbReference type="RefSeq" id="WP_126794014.1">
    <property type="nucleotide sequence ID" value="NZ_PIPI01000009.1"/>
</dbReference>
<name>A0A432VQ92_9GAMM</name>
<dbReference type="PANTHER" id="PTHR38784">
    <property type="entry name" value="SUCROSE PHOSPHORYLASE"/>
    <property type="match status" value="1"/>
</dbReference>
<dbReference type="Proteomes" id="UP000288212">
    <property type="component" value="Unassembled WGS sequence"/>
</dbReference>
<evidence type="ECO:0008006" key="3">
    <source>
        <dbReference type="Google" id="ProtNLM"/>
    </source>
</evidence>
<dbReference type="OrthoDB" id="5293309at2"/>
<dbReference type="InterPro" id="IPR011335">
    <property type="entry name" value="Restrct_endonuc-II-like"/>
</dbReference>
<gene>
    <name evidence="1" type="ORF">CWE06_10805</name>
</gene>